<protein>
    <submittedName>
        <fullName evidence="1">Uncharacterized protein</fullName>
    </submittedName>
</protein>
<name>A0ABT6ZK10_9ACTN</name>
<dbReference type="EMBL" id="JASJEX010000002">
    <property type="protein sequence ID" value="MDJ1129393.1"/>
    <property type="molecule type" value="Genomic_DNA"/>
</dbReference>
<gene>
    <name evidence="1" type="ORF">QJ043_04780</name>
</gene>
<comment type="caution">
    <text evidence="1">The sequence shown here is derived from an EMBL/GenBank/DDBJ whole genome shotgun (WGS) entry which is preliminary data.</text>
</comment>
<keyword evidence="2" id="KW-1185">Reference proteome</keyword>
<organism evidence="1 2">
    <name type="scientific">Kribbibacterium absianum</name>
    <dbReference type="NCBI Taxonomy" id="3044210"/>
    <lineage>
        <taxon>Bacteria</taxon>
        <taxon>Bacillati</taxon>
        <taxon>Actinomycetota</taxon>
        <taxon>Coriobacteriia</taxon>
        <taxon>Coriobacteriales</taxon>
        <taxon>Kribbibacteriaceae</taxon>
        <taxon>Kribbibacterium</taxon>
    </lineage>
</organism>
<dbReference type="RefSeq" id="WP_283713531.1">
    <property type="nucleotide sequence ID" value="NZ_JASJEW010000005.1"/>
</dbReference>
<reference evidence="1" key="1">
    <citation type="submission" date="2023-05" db="EMBL/GenBank/DDBJ databases">
        <title>[olsenella] sp. nov., isolated from a pig farm feces dump.</title>
        <authorList>
            <person name="Chang Y.-H."/>
        </authorList>
    </citation>
    <scope>NUCLEOTIDE SEQUENCE</scope>
    <source>
        <strain evidence="1">YH-ols2217</strain>
    </source>
</reference>
<proteinExistence type="predicted"/>
<evidence type="ECO:0000313" key="1">
    <source>
        <dbReference type="EMBL" id="MDJ1129393.1"/>
    </source>
</evidence>
<dbReference type="Proteomes" id="UP001431693">
    <property type="component" value="Unassembled WGS sequence"/>
</dbReference>
<sequence length="345" mass="37984">MLILAGVSRYLVEASHVPLRRVTDSAECQAVLRASAMGDKAARQVLACEALAAAVPHAKELAAGNEPCAVTFVVDCPRKVHRSAGCSVSVWSAPLPADHLWEVVLDRTEPLHGQLFVVGAGPEAVLRARHLGVGQAAALLTSLYGTYRWDPTDEKRGVRYDQSPALTPDRLAELLDALPPRTRGVRCLRRAMPLAFENSASPAETKLTVLLSTPMGLGGFGHKRPTVNDPMELSDDALTLVHGRRALRWDDRYAGDRLSLEYQGVADHDNEAALLADADKQLASAAMDIETWPVTKRTVQDFASVEAFSRTLAKRLGERLPNATAEERARQQELYRWLYRRPWVW</sequence>
<accession>A0ABT6ZK10</accession>
<evidence type="ECO:0000313" key="2">
    <source>
        <dbReference type="Proteomes" id="UP001431693"/>
    </source>
</evidence>